<dbReference type="Proteomes" id="UP001157502">
    <property type="component" value="Chromosome 12"/>
</dbReference>
<reference evidence="1" key="1">
    <citation type="submission" date="2021-05" db="EMBL/GenBank/DDBJ databases">
        <authorList>
            <person name="Pan Q."/>
            <person name="Jouanno E."/>
            <person name="Zahm M."/>
            <person name="Klopp C."/>
            <person name="Cabau C."/>
            <person name="Louis A."/>
            <person name="Berthelot C."/>
            <person name="Parey E."/>
            <person name="Roest Crollius H."/>
            <person name="Montfort J."/>
            <person name="Robinson-Rechavi M."/>
            <person name="Bouchez O."/>
            <person name="Lampietro C."/>
            <person name="Lopez Roques C."/>
            <person name="Donnadieu C."/>
            <person name="Postlethwait J."/>
            <person name="Bobe J."/>
            <person name="Dillon D."/>
            <person name="Chandos A."/>
            <person name="von Hippel F."/>
            <person name="Guiguen Y."/>
        </authorList>
    </citation>
    <scope>NUCLEOTIDE SEQUENCE</scope>
    <source>
        <strain evidence="1">YG-Jan2019</strain>
    </source>
</reference>
<name>A0ACC2GKW3_DALPE</name>
<comment type="caution">
    <text evidence="1">The sequence shown here is derived from an EMBL/GenBank/DDBJ whole genome shotgun (WGS) entry which is preliminary data.</text>
</comment>
<evidence type="ECO:0000313" key="2">
    <source>
        <dbReference type="Proteomes" id="UP001157502"/>
    </source>
</evidence>
<organism evidence="1 2">
    <name type="scientific">Dallia pectoralis</name>
    <name type="common">Alaska blackfish</name>
    <dbReference type="NCBI Taxonomy" id="75939"/>
    <lineage>
        <taxon>Eukaryota</taxon>
        <taxon>Metazoa</taxon>
        <taxon>Chordata</taxon>
        <taxon>Craniata</taxon>
        <taxon>Vertebrata</taxon>
        <taxon>Euteleostomi</taxon>
        <taxon>Actinopterygii</taxon>
        <taxon>Neopterygii</taxon>
        <taxon>Teleostei</taxon>
        <taxon>Protacanthopterygii</taxon>
        <taxon>Esociformes</taxon>
        <taxon>Umbridae</taxon>
        <taxon>Dallia</taxon>
    </lineage>
</organism>
<keyword evidence="2" id="KW-1185">Reference proteome</keyword>
<sequence length="263" mass="29863">MLEIKRGLTLSALLTILKGHYRVDSPTELYHQLLNISQEPKETALNFVFRAIELKEKLLWKATNEDTDEQYSRAVIQRKFLRSIETGLLSDSVKFQILPHLSDVSITDEELIQKVDEAAKVESERQEKRKRSIAGKNPKVQELQAVSQVKATPGQSSSQHVESDSTVSIKTVKRNETKPDSINAQQMMEELRKEMQQMFRAVLEATTHPHALKQGVRGCKKCKEEGTGEKCWHCFKCGQEGHFSRGCRTMSGNAQGLPKWGQQ</sequence>
<evidence type="ECO:0000313" key="1">
    <source>
        <dbReference type="EMBL" id="KAJ8004170.1"/>
    </source>
</evidence>
<proteinExistence type="predicted"/>
<accession>A0ACC2GKW3</accession>
<dbReference type="EMBL" id="CM055739">
    <property type="protein sequence ID" value="KAJ8004170.1"/>
    <property type="molecule type" value="Genomic_DNA"/>
</dbReference>
<gene>
    <name evidence="1" type="ORF">DPEC_G00156000</name>
</gene>
<protein>
    <submittedName>
        <fullName evidence="1">Uncharacterized protein</fullName>
    </submittedName>
</protein>